<dbReference type="SMART" id="SM00268">
    <property type="entry name" value="ACTIN"/>
    <property type="match status" value="1"/>
</dbReference>
<keyword evidence="5" id="KW-0175">Coiled coil</keyword>
<dbReference type="SUPFAM" id="SSF53067">
    <property type="entry name" value="Actin-like ATPase domain"/>
    <property type="match status" value="2"/>
</dbReference>
<keyword evidence="3" id="KW-0227">DNA damage</keyword>
<accession>A0A8H7RGG1</accession>
<evidence type="ECO:0000256" key="3">
    <source>
        <dbReference type="ARBA" id="ARBA00022763"/>
    </source>
</evidence>
<name>A0A8H7RGG1_9FUNG</name>
<dbReference type="FunFam" id="3.30.420.40:FF:000058">
    <property type="entry name" value="Putative actin-related protein 5"/>
    <property type="match status" value="1"/>
</dbReference>
<dbReference type="Gene3D" id="3.30.420.40">
    <property type="match status" value="4"/>
</dbReference>
<dbReference type="GO" id="GO:0006974">
    <property type="term" value="P:DNA damage response"/>
    <property type="evidence" value="ECO:0007669"/>
    <property type="project" value="UniProtKB-KW"/>
</dbReference>
<evidence type="ECO:0000256" key="8">
    <source>
        <dbReference type="RuleBase" id="RU000487"/>
    </source>
</evidence>
<dbReference type="EMBL" id="JAEPRD010000016">
    <property type="protein sequence ID" value="KAG2209218.1"/>
    <property type="molecule type" value="Genomic_DNA"/>
</dbReference>
<dbReference type="FunFam" id="3.30.420.40:FF:000122">
    <property type="entry name" value="ARP5 actin-related protein 5 homolog"/>
    <property type="match status" value="1"/>
</dbReference>
<feature type="compositionally biased region" description="Acidic residues" evidence="9">
    <location>
        <begin position="511"/>
        <end position="521"/>
    </location>
</feature>
<evidence type="ECO:0000256" key="9">
    <source>
        <dbReference type="SAM" id="MobiDB-lite"/>
    </source>
</evidence>
<keyword evidence="4" id="KW-0805">Transcription regulation</keyword>
<dbReference type="FunFam" id="3.30.420.40:FF:000048">
    <property type="entry name" value="ARP5 actin-related protein 5 homolog"/>
    <property type="match status" value="1"/>
</dbReference>
<feature type="region of interest" description="Disordered" evidence="9">
    <location>
        <begin position="410"/>
        <end position="432"/>
    </location>
</feature>
<dbReference type="InterPro" id="IPR043129">
    <property type="entry name" value="ATPase_NBD"/>
</dbReference>
<evidence type="ECO:0000256" key="7">
    <source>
        <dbReference type="ARBA" id="ARBA00023242"/>
    </source>
</evidence>
<reference evidence="10" key="1">
    <citation type="submission" date="2020-12" db="EMBL/GenBank/DDBJ databases">
        <title>Metabolic potential, ecology and presence of endohyphal bacteria is reflected in genomic diversity of Mucoromycotina.</title>
        <authorList>
            <person name="Muszewska A."/>
            <person name="Okrasinska A."/>
            <person name="Steczkiewicz K."/>
            <person name="Drgas O."/>
            <person name="Orlowska M."/>
            <person name="Perlinska-Lenart U."/>
            <person name="Aleksandrzak-Piekarczyk T."/>
            <person name="Szatraj K."/>
            <person name="Zielenkiewicz U."/>
            <person name="Pilsyk S."/>
            <person name="Malc E."/>
            <person name="Mieczkowski P."/>
            <person name="Kruszewska J.S."/>
            <person name="Biernat P."/>
            <person name="Pawlowska J."/>
        </authorList>
    </citation>
    <scope>NUCLEOTIDE SEQUENCE</scope>
    <source>
        <strain evidence="10">WA0000017839</strain>
    </source>
</reference>
<dbReference type="Proteomes" id="UP000603453">
    <property type="component" value="Unassembled WGS sequence"/>
</dbReference>
<dbReference type="OrthoDB" id="7340501at2759"/>
<evidence type="ECO:0000313" key="11">
    <source>
        <dbReference type="Proteomes" id="UP000603453"/>
    </source>
</evidence>
<evidence type="ECO:0000256" key="2">
    <source>
        <dbReference type="ARBA" id="ARBA00006752"/>
    </source>
</evidence>
<evidence type="ECO:0008006" key="12">
    <source>
        <dbReference type="Google" id="ProtNLM"/>
    </source>
</evidence>
<evidence type="ECO:0000256" key="5">
    <source>
        <dbReference type="ARBA" id="ARBA00023054"/>
    </source>
</evidence>
<dbReference type="AlphaFoldDB" id="A0A8H7RGG1"/>
<evidence type="ECO:0000256" key="4">
    <source>
        <dbReference type="ARBA" id="ARBA00023015"/>
    </source>
</evidence>
<keyword evidence="7" id="KW-0539">Nucleus</keyword>
<keyword evidence="11" id="KW-1185">Reference proteome</keyword>
<proteinExistence type="inferred from homology"/>
<protein>
    <recommendedName>
        <fullName evidence="12">Actin-related protein 5</fullName>
    </recommendedName>
</protein>
<dbReference type="InterPro" id="IPR004000">
    <property type="entry name" value="Actin"/>
</dbReference>
<dbReference type="GO" id="GO:0005634">
    <property type="term" value="C:nucleus"/>
    <property type="evidence" value="ECO:0007669"/>
    <property type="project" value="UniProtKB-SubCell"/>
</dbReference>
<dbReference type="CDD" id="cd10211">
    <property type="entry name" value="ASKHA_NBD_Arp5"/>
    <property type="match status" value="1"/>
</dbReference>
<evidence type="ECO:0000313" key="10">
    <source>
        <dbReference type="EMBL" id="KAG2209218.1"/>
    </source>
</evidence>
<comment type="subcellular location">
    <subcellularLocation>
        <location evidence="1">Nucleus</location>
    </subcellularLocation>
</comment>
<dbReference type="GO" id="GO:0010604">
    <property type="term" value="P:positive regulation of macromolecule metabolic process"/>
    <property type="evidence" value="ECO:0007669"/>
    <property type="project" value="UniProtKB-ARBA"/>
</dbReference>
<sequence>MVEASIPRYYSLEEKEYVAPYYSVRNDYKKYQAVNTPIVIDNGSNQCRAGWSSEKGPSMIFDNVVSKYKDRRLNENVLAVGMDALADPAAKSNARSPFDANVVCDFEKMETILDYIFVVLGVNASTVAHPIVLTEAPCVPQYSRTHMTELLFEGYKVPSVAYGIDSLFSYHANGGSMDDGGIIISSGNSTTHVIPTLGGKGVLSKTKRLAYGGTQSSDYMLKLMQLKYPTFPTKMSNTQAQELVNHHAFVARDYEANLKAIENRDTFGEIDRIIQFPFTAPLIEEKTAEDLARQAMKREENSKRLREAAVKSRLEKLIAREEQMEAFTNLKSIKGSIKKAEWLAQVKEAGFKDEADLDDTIKQLDIAIQRARNKELGIEETEEKEPPLTTLVHIPDDQLDEIDKKEKRKQKLLKASYDARQRAKKAKEEAKKRDIELARIEEQKRLDDPVSWIGEIKQKRQHVIDRLRQRKRLASELADRRSRASQLRMKSIANLASDAPASKRRRKGNDEDTFGQDDDDWAIYREISRDDESDEEEEDMSELNQYETLLLQYDPDFLPEHSYESMTSPTNTLMHILARGIYPPYDPTDIEQSYQLHVNVERARVPEVLFQPSIIGLDQAGLVETVHDIVRTFDTTQREKLMGNIFLTGGFSQLPGLSERLHTSLQGIYPVHTKINVKRAKDPVLDAWKGAAMFAQDQTKEQYFVTKREYEEYGSDYIKEHGLGNIIQK</sequence>
<gene>
    <name evidence="10" type="ORF">INT47_005510</name>
</gene>
<evidence type="ECO:0000256" key="1">
    <source>
        <dbReference type="ARBA" id="ARBA00004123"/>
    </source>
</evidence>
<dbReference type="Gene3D" id="3.90.640.10">
    <property type="entry name" value="Actin, Chain A, domain 4"/>
    <property type="match status" value="2"/>
</dbReference>
<feature type="region of interest" description="Disordered" evidence="9">
    <location>
        <begin position="476"/>
        <end position="521"/>
    </location>
</feature>
<comment type="caution">
    <text evidence="10">The sequence shown here is derived from an EMBL/GenBank/DDBJ whole genome shotgun (WGS) entry which is preliminary data.</text>
</comment>
<dbReference type="PANTHER" id="PTHR11937">
    <property type="entry name" value="ACTIN"/>
    <property type="match status" value="1"/>
</dbReference>
<feature type="compositionally biased region" description="Basic and acidic residues" evidence="9">
    <location>
        <begin position="417"/>
        <end position="432"/>
    </location>
</feature>
<organism evidence="10 11">
    <name type="scientific">Mucor saturninus</name>
    <dbReference type="NCBI Taxonomy" id="64648"/>
    <lineage>
        <taxon>Eukaryota</taxon>
        <taxon>Fungi</taxon>
        <taxon>Fungi incertae sedis</taxon>
        <taxon>Mucoromycota</taxon>
        <taxon>Mucoromycotina</taxon>
        <taxon>Mucoromycetes</taxon>
        <taxon>Mucorales</taxon>
        <taxon>Mucorineae</taxon>
        <taxon>Mucoraceae</taxon>
        <taxon>Mucor</taxon>
    </lineage>
</organism>
<evidence type="ECO:0000256" key="6">
    <source>
        <dbReference type="ARBA" id="ARBA00023163"/>
    </source>
</evidence>
<keyword evidence="6" id="KW-0804">Transcription</keyword>
<dbReference type="Pfam" id="PF00022">
    <property type="entry name" value="Actin"/>
    <property type="match status" value="2"/>
</dbReference>
<comment type="similarity">
    <text evidence="2 8">Belongs to the actin family.</text>
</comment>